<dbReference type="GO" id="GO:0043024">
    <property type="term" value="F:ribosomal small subunit binding"/>
    <property type="evidence" value="ECO:0007669"/>
    <property type="project" value="TreeGrafter"/>
</dbReference>
<dbReference type="NCBIfam" id="TIGR00082">
    <property type="entry name" value="rbfA"/>
    <property type="match status" value="1"/>
</dbReference>
<dbReference type="Proteomes" id="UP000233517">
    <property type="component" value="Unassembled WGS sequence"/>
</dbReference>
<accession>A0A2N2E8N5</accession>
<reference evidence="2 3" key="1">
    <citation type="journal article" date="2017" name="ISME J.">
        <title>Potential for microbial H2 and metal transformations associated with novel bacteria and archaea in deep terrestrial subsurface sediments.</title>
        <authorList>
            <person name="Hernsdorf A.W."/>
            <person name="Amano Y."/>
            <person name="Miyakawa K."/>
            <person name="Ise K."/>
            <person name="Suzuki Y."/>
            <person name="Anantharaman K."/>
            <person name="Probst A."/>
            <person name="Burstein D."/>
            <person name="Thomas B.C."/>
            <person name="Banfield J.F."/>
        </authorList>
    </citation>
    <scope>NUCLEOTIDE SEQUENCE [LARGE SCALE GENOMIC DNA]</scope>
    <source>
        <strain evidence="2">HGW-Falkowbacteria-1</strain>
    </source>
</reference>
<name>A0A2N2E8N5_9BACT</name>
<evidence type="ECO:0000313" key="2">
    <source>
        <dbReference type="EMBL" id="PKM91068.1"/>
    </source>
</evidence>
<dbReference type="GO" id="GO:0006364">
    <property type="term" value="P:rRNA processing"/>
    <property type="evidence" value="ECO:0007669"/>
    <property type="project" value="InterPro"/>
</dbReference>
<dbReference type="Pfam" id="PF02033">
    <property type="entry name" value="RBFA"/>
    <property type="match status" value="1"/>
</dbReference>
<dbReference type="Gene3D" id="3.30.300.20">
    <property type="match status" value="1"/>
</dbReference>
<organism evidence="2 3">
    <name type="scientific">Candidatus Falkowbacteria bacterium HGW-Falkowbacteria-1</name>
    <dbReference type="NCBI Taxonomy" id="2013768"/>
    <lineage>
        <taxon>Bacteria</taxon>
        <taxon>Candidatus Falkowiibacteriota</taxon>
    </lineage>
</organism>
<dbReference type="PANTHER" id="PTHR33515">
    <property type="entry name" value="RIBOSOME-BINDING FACTOR A, CHLOROPLASTIC-RELATED"/>
    <property type="match status" value="1"/>
</dbReference>
<sequence length="112" mass="12523">MAKADQLNEIIKSYLGEIITSEIESPNFLITISEVHCSSDLSTAKVFVSILPENFSGTALKRLRSKSGHLSKILKTKARLVRVPKLFWAIDASFKAVKKIGDIFEEIEKEDV</sequence>
<dbReference type="GO" id="GO:0005829">
    <property type="term" value="C:cytosol"/>
    <property type="evidence" value="ECO:0007669"/>
    <property type="project" value="TreeGrafter"/>
</dbReference>
<proteinExistence type="predicted"/>
<comment type="caution">
    <text evidence="2">The sequence shown here is derived from an EMBL/GenBank/DDBJ whole genome shotgun (WGS) entry which is preliminary data.</text>
</comment>
<gene>
    <name evidence="2" type="primary">rbfA</name>
    <name evidence="2" type="ORF">CVU82_03360</name>
</gene>
<keyword evidence="1" id="KW-0690">Ribosome biogenesis</keyword>
<evidence type="ECO:0000313" key="3">
    <source>
        <dbReference type="Proteomes" id="UP000233517"/>
    </source>
</evidence>
<dbReference type="InterPro" id="IPR000238">
    <property type="entry name" value="RbfA"/>
</dbReference>
<evidence type="ECO:0000256" key="1">
    <source>
        <dbReference type="ARBA" id="ARBA00022517"/>
    </source>
</evidence>
<dbReference type="InterPro" id="IPR023799">
    <property type="entry name" value="RbfA_dom_sf"/>
</dbReference>
<dbReference type="InterPro" id="IPR015946">
    <property type="entry name" value="KH_dom-like_a/b"/>
</dbReference>
<protein>
    <submittedName>
        <fullName evidence="2">Ribosome-binding factor A</fullName>
    </submittedName>
</protein>
<dbReference type="AlphaFoldDB" id="A0A2N2E8N5"/>
<dbReference type="EMBL" id="PHAI01000003">
    <property type="protein sequence ID" value="PKM91068.1"/>
    <property type="molecule type" value="Genomic_DNA"/>
</dbReference>
<dbReference type="PANTHER" id="PTHR33515:SF1">
    <property type="entry name" value="RIBOSOME-BINDING FACTOR A, CHLOROPLASTIC-RELATED"/>
    <property type="match status" value="1"/>
</dbReference>
<dbReference type="SUPFAM" id="SSF89919">
    <property type="entry name" value="Ribosome-binding factor A, RbfA"/>
    <property type="match status" value="1"/>
</dbReference>